<keyword evidence="1" id="KW-0472">Membrane</keyword>
<dbReference type="AlphaFoldDB" id="A0A6A6ABG3"/>
<dbReference type="EMBL" id="ML977506">
    <property type="protein sequence ID" value="KAF2129282.1"/>
    <property type="molecule type" value="Genomic_DNA"/>
</dbReference>
<evidence type="ECO:0000256" key="1">
    <source>
        <dbReference type="SAM" id="Phobius"/>
    </source>
</evidence>
<dbReference type="GeneID" id="54402725"/>
<dbReference type="Proteomes" id="UP000799771">
    <property type="component" value="Unassembled WGS sequence"/>
</dbReference>
<evidence type="ECO:0000313" key="3">
    <source>
        <dbReference type="Proteomes" id="UP000799771"/>
    </source>
</evidence>
<sequence>MLLKRNRCVRDLTLWTPLKYGRLVSVKFIAMPAPHVNRIREVFMGLCILRESMIALFWKFLSMMMIVFLSHIVFTTWLTLHNFPTICHLQRTISSRFCDLQSSTNDDHIFLTIVLYTNPWDYPYSYFPW</sequence>
<keyword evidence="3" id="KW-1185">Reference proteome</keyword>
<proteinExistence type="predicted"/>
<reference evidence="2" key="1">
    <citation type="journal article" date="2020" name="Stud. Mycol.">
        <title>101 Dothideomycetes genomes: a test case for predicting lifestyles and emergence of pathogens.</title>
        <authorList>
            <person name="Haridas S."/>
            <person name="Albert R."/>
            <person name="Binder M."/>
            <person name="Bloem J."/>
            <person name="Labutti K."/>
            <person name="Salamov A."/>
            <person name="Andreopoulos B."/>
            <person name="Baker S."/>
            <person name="Barry K."/>
            <person name="Bills G."/>
            <person name="Bluhm B."/>
            <person name="Cannon C."/>
            <person name="Castanera R."/>
            <person name="Culley D."/>
            <person name="Daum C."/>
            <person name="Ezra D."/>
            <person name="Gonzalez J."/>
            <person name="Henrissat B."/>
            <person name="Kuo A."/>
            <person name="Liang C."/>
            <person name="Lipzen A."/>
            <person name="Lutzoni F."/>
            <person name="Magnuson J."/>
            <person name="Mondo S."/>
            <person name="Nolan M."/>
            <person name="Ohm R."/>
            <person name="Pangilinan J."/>
            <person name="Park H.-J."/>
            <person name="Ramirez L."/>
            <person name="Alfaro M."/>
            <person name="Sun H."/>
            <person name="Tritt A."/>
            <person name="Yoshinaga Y."/>
            <person name="Zwiers L.-H."/>
            <person name="Turgeon B."/>
            <person name="Goodwin S."/>
            <person name="Spatafora J."/>
            <person name="Crous P."/>
            <person name="Grigoriev I."/>
        </authorList>
    </citation>
    <scope>NUCLEOTIDE SEQUENCE</scope>
    <source>
        <strain evidence="2">CBS 119687</strain>
    </source>
</reference>
<gene>
    <name evidence="2" type="ORF">P153DRAFT_16780</name>
</gene>
<protein>
    <submittedName>
        <fullName evidence="2">Uncharacterized protein</fullName>
    </submittedName>
</protein>
<dbReference type="RefSeq" id="XP_033523671.1">
    <property type="nucleotide sequence ID" value="XM_033662293.1"/>
</dbReference>
<keyword evidence="1" id="KW-1133">Transmembrane helix</keyword>
<feature type="transmembrane region" description="Helical" evidence="1">
    <location>
        <begin position="60"/>
        <end position="80"/>
    </location>
</feature>
<accession>A0A6A6ABG3</accession>
<organism evidence="2 3">
    <name type="scientific">Dothidotthia symphoricarpi CBS 119687</name>
    <dbReference type="NCBI Taxonomy" id="1392245"/>
    <lineage>
        <taxon>Eukaryota</taxon>
        <taxon>Fungi</taxon>
        <taxon>Dikarya</taxon>
        <taxon>Ascomycota</taxon>
        <taxon>Pezizomycotina</taxon>
        <taxon>Dothideomycetes</taxon>
        <taxon>Pleosporomycetidae</taxon>
        <taxon>Pleosporales</taxon>
        <taxon>Dothidotthiaceae</taxon>
        <taxon>Dothidotthia</taxon>
    </lineage>
</organism>
<keyword evidence="1" id="KW-0812">Transmembrane</keyword>
<evidence type="ECO:0000313" key="2">
    <source>
        <dbReference type="EMBL" id="KAF2129282.1"/>
    </source>
</evidence>
<name>A0A6A6ABG3_9PLEO</name>